<dbReference type="PANTHER" id="PTHR10272">
    <property type="entry name" value="PLATELET-ACTIVATING FACTOR ACETYLHYDROLASE"/>
    <property type="match status" value="1"/>
</dbReference>
<dbReference type="EMBL" id="QXTF01000004">
    <property type="protein sequence ID" value="RIX27100.1"/>
    <property type="molecule type" value="Genomic_DNA"/>
</dbReference>
<dbReference type="InterPro" id="IPR016986">
    <property type="entry name" value="UCP031982_abhydr"/>
</dbReference>
<dbReference type="GO" id="GO:0003847">
    <property type="term" value="F:1-alkyl-2-acetylglycerophosphocholine esterase activity"/>
    <property type="evidence" value="ECO:0007669"/>
    <property type="project" value="TreeGrafter"/>
</dbReference>
<dbReference type="Proteomes" id="UP000285023">
    <property type="component" value="Unassembled WGS sequence"/>
</dbReference>
<keyword evidence="1 6" id="KW-0378">Hydrolase</keyword>
<feature type="domain" description="Xaa-Pro dipeptidyl-peptidase-like" evidence="5">
    <location>
        <begin position="46"/>
        <end position="158"/>
    </location>
</feature>
<gene>
    <name evidence="6" type="ORF">D3M59_11155</name>
</gene>
<evidence type="ECO:0000259" key="5">
    <source>
        <dbReference type="Pfam" id="PF02129"/>
    </source>
</evidence>
<sequence>MNTITSILAGLFLGALAIAPSFAWTPDATASSISVSQAVVEDAGHARIPVVIWAPATGEKLPLIVMSHGTGAGPLAHVDTAQALADAGFVVVAPMHPGDNFQEDVSVGKHQWFVDRSRHVSKVLDYMLGQWDGRMRLAPSRVGMFGMSAGATTALISAGGKLDLASVDEHCKKQPEFVCKIMTPAAPETTPPPFVREPRIVAEVIVAPGLSFAFEPNGLSDVKIPVQLWSGSSDETVPYATNSGVIRKLLKGQVEFHSVENAVHLSFLAPCTPESPPFICKDNPGFDRSAFHQTFNRNVVSFFRAHLRGPSSGGK</sequence>
<dbReference type="PANTHER" id="PTHR10272:SF0">
    <property type="entry name" value="PLATELET-ACTIVATING FACTOR ACETYLHYDROLASE"/>
    <property type="match status" value="1"/>
</dbReference>
<dbReference type="AlphaFoldDB" id="A0A418PY19"/>
<dbReference type="GO" id="GO:0016042">
    <property type="term" value="P:lipid catabolic process"/>
    <property type="evidence" value="ECO:0007669"/>
    <property type="project" value="UniProtKB-KW"/>
</dbReference>
<evidence type="ECO:0000313" key="6">
    <source>
        <dbReference type="EMBL" id="RIX27100.1"/>
    </source>
</evidence>
<dbReference type="RefSeq" id="WP_119533755.1">
    <property type="nucleotide sequence ID" value="NZ_QXTF01000004.1"/>
</dbReference>
<name>A0A418PY19_9SPHN</name>
<evidence type="ECO:0000256" key="4">
    <source>
        <dbReference type="SAM" id="SignalP"/>
    </source>
</evidence>
<feature type="chain" id="PRO_5019021004" evidence="4">
    <location>
        <begin position="24"/>
        <end position="315"/>
    </location>
</feature>
<evidence type="ECO:0000256" key="2">
    <source>
        <dbReference type="ARBA" id="ARBA00022963"/>
    </source>
</evidence>
<evidence type="ECO:0000256" key="1">
    <source>
        <dbReference type="ARBA" id="ARBA00022801"/>
    </source>
</evidence>
<dbReference type="PIRSF" id="PIRSF031982">
    <property type="entry name" value="UCP031982_abhydr"/>
    <property type="match status" value="1"/>
</dbReference>
<feature type="signal peptide" evidence="4">
    <location>
        <begin position="1"/>
        <end position="23"/>
    </location>
</feature>
<proteinExistence type="predicted"/>
<reference evidence="6 7" key="1">
    <citation type="submission" date="2018-09" db="EMBL/GenBank/DDBJ databases">
        <title>Sphingomonas sp. DAC4.</title>
        <authorList>
            <person name="Seo T."/>
        </authorList>
    </citation>
    <scope>NUCLEOTIDE SEQUENCE [LARGE SCALE GENOMIC DNA]</scope>
    <source>
        <strain evidence="6 7">DAC4</strain>
    </source>
</reference>
<evidence type="ECO:0000313" key="7">
    <source>
        <dbReference type="Proteomes" id="UP000285023"/>
    </source>
</evidence>
<dbReference type="OrthoDB" id="9814760at2"/>
<accession>A0A418PY19</accession>
<dbReference type="InterPro" id="IPR029058">
    <property type="entry name" value="AB_hydrolase_fold"/>
</dbReference>
<protein>
    <submittedName>
        <fullName evidence="6">Dienelactone hydrolase</fullName>
    </submittedName>
</protein>
<organism evidence="6 7">
    <name type="scientific">Sphingomonas edaphi</name>
    <dbReference type="NCBI Taxonomy" id="2315689"/>
    <lineage>
        <taxon>Bacteria</taxon>
        <taxon>Pseudomonadati</taxon>
        <taxon>Pseudomonadota</taxon>
        <taxon>Alphaproteobacteria</taxon>
        <taxon>Sphingomonadales</taxon>
        <taxon>Sphingomonadaceae</taxon>
        <taxon>Sphingomonas</taxon>
    </lineage>
</organism>
<dbReference type="Pfam" id="PF02129">
    <property type="entry name" value="Peptidase_S15"/>
    <property type="match status" value="1"/>
</dbReference>
<keyword evidence="4" id="KW-0732">Signal</keyword>
<comment type="caution">
    <text evidence="6">The sequence shown here is derived from an EMBL/GenBank/DDBJ whole genome shotgun (WGS) entry which is preliminary data.</text>
</comment>
<evidence type="ECO:0000256" key="3">
    <source>
        <dbReference type="ARBA" id="ARBA00023098"/>
    </source>
</evidence>
<dbReference type="Gene3D" id="3.40.50.1820">
    <property type="entry name" value="alpha/beta hydrolase"/>
    <property type="match status" value="1"/>
</dbReference>
<dbReference type="InterPro" id="IPR000383">
    <property type="entry name" value="Xaa-Pro-like_dom"/>
</dbReference>
<keyword evidence="2" id="KW-0442">Lipid degradation</keyword>
<dbReference type="SUPFAM" id="SSF53474">
    <property type="entry name" value="alpha/beta-Hydrolases"/>
    <property type="match status" value="1"/>
</dbReference>
<keyword evidence="7" id="KW-1185">Reference proteome</keyword>
<keyword evidence="3" id="KW-0443">Lipid metabolism</keyword>